<dbReference type="GO" id="GO:0032196">
    <property type="term" value="P:transposition"/>
    <property type="evidence" value="ECO:0007669"/>
    <property type="project" value="UniProtKB-KW"/>
</dbReference>
<evidence type="ECO:0000256" key="4">
    <source>
        <dbReference type="ARBA" id="ARBA00022723"/>
    </source>
</evidence>
<proteinExistence type="inferred from homology"/>
<evidence type="ECO:0000256" key="6">
    <source>
        <dbReference type="ARBA" id="ARBA00023125"/>
    </source>
</evidence>
<evidence type="ECO:0000256" key="7">
    <source>
        <dbReference type="ARBA" id="ARBA00023172"/>
    </source>
</evidence>
<keyword evidence="7" id="KW-0233">DNA recombination</keyword>
<keyword evidence="5" id="KW-0862">Zinc</keyword>
<keyword evidence="12" id="KW-1185">Reference proteome</keyword>
<evidence type="ECO:0000256" key="3">
    <source>
        <dbReference type="ARBA" id="ARBA00022578"/>
    </source>
</evidence>
<dbReference type="GO" id="GO:0003677">
    <property type="term" value="F:DNA binding"/>
    <property type="evidence" value="ECO:0007669"/>
    <property type="project" value="UniProtKB-KW"/>
</dbReference>
<evidence type="ECO:0000313" key="12">
    <source>
        <dbReference type="Proteomes" id="UP001050975"/>
    </source>
</evidence>
<evidence type="ECO:0000259" key="9">
    <source>
        <dbReference type="Pfam" id="PF07282"/>
    </source>
</evidence>
<evidence type="ECO:0000256" key="2">
    <source>
        <dbReference type="ARBA" id="ARBA00011044"/>
    </source>
</evidence>
<dbReference type="GO" id="GO:0006310">
    <property type="term" value="P:DNA recombination"/>
    <property type="evidence" value="ECO:0007669"/>
    <property type="project" value="UniProtKB-KW"/>
</dbReference>
<dbReference type="Pfam" id="PF01385">
    <property type="entry name" value="OrfB_IS605"/>
    <property type="match status" value="1"/>
</dbReference>
<comment type="similarity">
    <text evidence="1">In the C-terminal section; belongs to the transposase 35 family.</text>
</comment>
<feature type="domain" description="Transposase putative helix-turn-helix" evidence="10">
    <location>
        <begin position="7"/>
        <end position="44"/>
    </location>
</feature>
<dbReference type="Pfam" id="PF12323">
    <property type="entry name" value="HTH_OrfB_IS605"/>
    <property type="match status" value="1"/>
</dbReference>
<accession>A0AAV3XN46</accession>
<name>A0AAV3XN46_9CYAN</name>
<keyword evidence="4" id="KW-0479">Metal-binding</keyword>
<dbReference type="NCBIfam" id="TIGR01766">
    <property type="entry name" value="IS200/IS605 family accessory protein TnpB-like domain"/>
    <property type="match status" value="1"/>
</dbReference>
<dbReference type="InterPro" id="IPR001959">
    <property type="entry name" value="Transposase"/>
</dbReference>
<dbReference type="Pfam" id="PF07282">
    <property type="entry name" value="Cas12f1-like_TNB"/>
    <property type="match status" value="1"/>
</dbReference>
<feature type="domain" description="Probable transposase IS891/IS1136/IS1341" evidence="8">
    <location>
        <begin position="174"/>
        <end position="283"/>
    </location>
</feature>
<evidence type="ECO:0000259" key="8">
    <source>
        <dbReference type="Pfam" id="PF01385"/>
    </source>
</evidence>
<reference evidence="11" key="1">
    <citation type="submission" date="2019-10" db="EMBL/GenBank/DDBJ databases">
        <title>Draft genome sequece of Microseira wollei NIES-4236.</title>
        <authorList>
            <person name="Yamaguchi H."/>
            <person name="Suzuki S."/>
            <person name="Kawachi M."/>
        </authorList>
    </citation>
    <scope>NUCLEOTIDE SEQUENCE</scope>
    <source>
        <strain evidence="11">NIES-4236</strain>
    </source>
</reference>
<protein>
    <submittedName>
        <fullName evidence="11">Transposase, IS605 OrfB family protein</fullName>
    </submittedName>
</protein>
<dbReference type="PANTHER" id="PTHR30405:SF11">
    <property type="entry name" value="RNA-GUIDED DNA ENDONUCLEASE RV2885C-RELATED"/>
    <property type="match status" value="1"/>
</dbReference>
<evidence type="ECO:0000256" key="5">
    <source>
        <dbReference type="ARBA" id="ARBA00022833"/>
    </source>
</evidence>
<keyword evidence="3" id="KW-0815">Transposition</keyword>
<evidence type="ECO:0000256" key="1">
    <source>
        <dbReference type="ARBA" id="ARBA00008761"/>
    </source>
</evidence>
<evidence type="ECO:0000259" key="10">
    <source>
        <dbReference type="Pfam" id="PF12323"/>
    </source>
</evidence>
<evidence type="ECO:0000313" key="11">
    <source>
        <dbReference type="EMBL" id="GET41902.1"/>
    </source>
</evidence>
<dbReference type="EMBL" id="BLAY01000139">
    <property type="protein sequence ID" value="GET41902.1"/>
    <property type="molecule type" value="Genomic_DNA"/>
</dbReference>
<dbReference type="InterPro" id="IPR021027">
    <property type="entry name" value="Transposase_put_HTH"/>
</dbReference>
<sequence length="403" mass="45750">MRQTTLVLLGFKTQIQLTNSIAQLLAKHAGVARHAWNWGLGLTKAILDHNQAHSEDKIKFPSAIDLHKWLVALVKSKYPWYYEVSKTAPQYALMHLREAWKKCFQKKAGVPKFKKKGRHDSFTLEGTIKIISPCKIKVPVIGVLKTYERLPNGITPHTVTISRKADKWFISFLLEVETKCNPKAIDMVGVDLGILNLATLSTGEVFPGAKKTRQLLKRLAHKQWSHRQKQLGSKNWRKSKTLIARLHSQIANIRRDYLHKLTTYLAKHHGVVVIEDLNVSGMLANCKLAHAIADGSFYEFKRQLEYKCQLYGSSLLVVSRWFPSSKTCHCCGEVKQYLSLEQRIFQCEKCGWTCDRDLNAALNLERVGRATPEFTPADKKEPTPLVEAGSHADTSLIGRFEIV</sequence>
<feature type="domain" description="Cas12f1-like TNB" evidence="9">
    <location>
        <begin position="297"/>
        <end position="364"/>
    </location>
</feature>
<dbReference type="InterPro" id="IPR010095">
    <property type="entry name" value="Cas12f1-like_TNB"/>
</dbReference>
<organism evidence="11 12">
    <name type="scientific">Microseira wollei NIES-4236</name>
    <dbReference type="NCBI Taxonomy" id="2530354"/>
    <lineage>
        <taxon>Bacteria</taxon>
        <taxon>Bacillati</taxon>
        <taxon>Cyanobacteriota</taxon>
        <taxon>Cyanophyceae</taxon>
        <taxon>Oscillatoriophycideae</taxon>
        <taxon>Aerosakkonematales</taxon>
        <taxon>Aerosakkonemataceae</taxon>
        <taxon>Microseira</taxon>
    </lineage>
</organism>
<dbReference type="NCBIfam" id="NF040570">
    <property type="entry name" value="guided_TnpB"/>
    <property type="match status" value="1"/>
</dbReference>
<gene>
    <name evidence="11" type="ORF">MiSe_67160</name>
</gene>
<dbReference type="PANTHER" id="PTHR30405">
    <property type="entry name" value="TRANSPOSASE"/>
    <property type="match status" value="1"/>
</dbReference>
<comment type="similarity">
    <text evidence="2">In the N-terminal section; belongs to the transposase 2 family.</text>
</comment>
<keyword evidence="6" id="KW-0238">DNA-binding</keyword>
<comment type="caution">
    <text evidence="11">The sequence shown here is derived from an EMBL/GenBank/DDBJ whole genome shotgun (WGS) entry which is preliminary data.</text>
</comment>
<dbReference type="GO" id="GO:0046872">
    <property type="term" value="F:metal ion binding"/>
    <property type="evidence" value="ECO:0007669"/>
    <property type="project" value="UniProtKB-KW"/>
</dbReference>
<dbReference type="AlphaFoldDB" id="A0AAV3XN46"/>
<dbReference type="InterPro" id="IPR051399">
    <property type="entry name" value="RNA-guided_DNA_endo/Transpos"/>
</dbReference>
<dbReference type="Proteomes" id="UP001050975">
    <property type="component" value="Unassembled WGS sequence"/>
</dbReference>
<dbReference type="RefSeq" id="WP_226588622.1">
    <property type="nucleotide sequence ID" value="NZ_BLAY01000139.1"/>
</dbReference>